<dbReference type="Proteomes" id="UP000189299">
    <property type="component" value="Unassembled WGS sequence"/>
</dbReference>
<dbReference type="InterPro" id="IPR013663">
    <property type="entry name" value="Helicase_SWF/SNF/SWI_bac"/>
</dbReference>
<dbReference type="CDD" id="cd18793">
    <property type="entry name" value="SF2_C_SNF"/>
    <property type="match status" value="1"/>
</dbReference>
<feature type="domain" description="Helicase ATP-binding" evidence="5">
    <location>
        <begin position="624"/>
        <end position="783"/>
    </location>
</feature>
<dbReference type="Gene3D" id="3.40.50.10810">
    <property type="entry name" value="Tandem AAA-ATPase domain"/>
    <property type="match status" value="1"/>
</dbReference>
<proteinExistence type="predicted"/>
<evidence type="ECO:0000256" key="2">
    <source>
        <dbReference type="PROSITE-ProRule" id="PRU00325"/>
    </source>
</evidence>
<dbReference type="SMART" id="SM00490">
    <property type="entry name" value="HELICc"/>
    <property type="match status" value="1"/>
</dbReference>
<dbReference type="SMART" id="SM00487">
    <property type="entry name" value="DEXDc"/>
    <property type="match status" value="1"/>
</dbReference>
<evidence type="ECO:0000259" key="6">
    <source>
        <dbReference type="PROSITE" id="PS51194"/>
    </source>
</evidence>
<dbReference type="PROSITE" id="PS51194">
    <property type="entry name" value="HELICASE_CTER"/>
    <property type="match status" value="1"/>
</dbReference>
<dbReference type="SUPFAM" id="SSF52540">
    <property type="entry name" value="P-loop containing nucleoside triphosphate hydrolases"/>
    <property type="match status" value="2"/>
</dbReference>
<dbReference type="GO" id="GO:0016787">
    <property type="term" value="F:hydrolase activity"/>
    <property type="evidence" value="ECO:0007669"/>
    <property type="project" value="UniProtKB-KW"/>
</dbReference>
<dbReference type="InterPro" id="IPR014001">
    <property type="entry name" value="Helicase_ATP-bd"/>
</dbReference>
<keyword evidence="7" id="KW-0067">ATP-binding</keyword>
<dbReference type="GO" id="GO:0004386">
    <property type="term" value="F:helicase activity"/>
    <property type="evidence" value="ECO:0007669"/>
    <property type="project" value="UniProtKB-KW"/>
</dbReference>
<dbReference type="InterPro" id="IPR007527">
    <property type="entry name" value="Znf_SWIM"/>
</dbReference>
<evidence type="ECO:0000256" key="3">
    <source>
        <dbReference type="SAM" id="Coils"/>
    </source>
</evidence>
<dbReference type="InterPro" id="IPR027417">
    <property type="entry name" value="P-loop_NTPase"/>
</dbReference>
<dbReference type="STRING" id="53346.A5802_002247"/>
<dbReference type="FunFam" id="3.40.50.300:FF:000533">
    <property type="entry name" value="Helicase, Snf2 family"/>
    <property type="match status" value="1"/>
</dbReference>
<feature type="coiled-coil region" evidence="3">
    <location>
        <begin position="1016"/>
        <end position="1043"/>
    </location>
</feature>
<evidence type="ECO:0000256" key="1">
    <source>
        <dbReference type="ARBA" id="ARBA00022801"/>
    </source>
</evidence>
<dbReference type="InterPro" id="IPR049730">
    <property type="entry name" value="SNF2/RAD54-like_C"/>
</dbReference>
<evidence type="ECO:0000259" key="4">
    <source>
        <dbReference type="PROSITE" id="PS50966"/>
    </source>
</evidence>
<dbReference type="PROSITE" id="PS51192">
    <property type="entry name" value="HELICASE_ATP_BIND_1"/>
    <property type="match status" value="1"/>
</dbReference>
<dbReference type="Pfam" id="PF04434">
    <property type="entry name" value="SWIM"/>
    <property type="match status" value="1"/>
</dbReference>
<keyword evidence="7" id="KW-0547">Nucleotide-binding</keyword>
<dbReference type="Pfam" id="PF00271">
    <property type="entry name" value="Helicase_C"/>
    <property type="match status" value="1"/>
</dbReference>
<dbReference type="OrthoDB" id="9760715at2"/>
<dbReference type="InterPro" id="IPR038718">
    <property type="entry name" value="SNF2-like_sf"/>
</dbReference>
<feature type="domain" description="Helicase C-terminal" evidence="6">
    <location>
        <begin position="895"/>
        <end position="1049"/>
    </location>
</feature>
<dbReference type="InterPro" id="IPR001650">
    <property type="entry name" value="Helicase_C-like"/>
</dbReference>
<gene>
    <name evidence="7" type="ORF">BTN92_10115</name>
</gene>
<evidence type="ECO:0000313" key="7">
    <source>
        <dbReference type="EMBL" id="ONN42614.1"/>
    </source>
</evidence>
<dbReference type="Pfam" id="PF00176">
    <property type="entry name" value="SNF2-rel_dom"/>
    <property type="match status" value="1"/>
</dbReference>
<dbReference type="AlphaFoldDB" id="A0A1V2UHJ0"/>
<keyword evidence="1" id="KW-0378">Hydrolase</keyword>
<evidence type="ECO:0000259" key="5">
    <source>
        <dbReference type="PROSITE" id="PS51192"/>
    </source>
</evidence>
<keyword evidence="3" id="KW-0175">Coiled coil</keyword>
<keyword evidence="2" id="KW-0863">Zinc-finger</keyword>
<dbReference type="EMBL" id="MSTR01000009">
    <property type="protein sequence ID" value="ONN42614.1"/>
    <property type="molecule type" value="Genomic_DNA"/>
</dbReference>
<dbReference type="GO" id="GO:0005524">
    <property type="term" value="F:ATP binding"/>
    <property type="evidence" value="ECO:0007669"/>
    <property type="project" value="InterPro"/>
</dbReference>
<accession>A0A1V2UHJ0</accession>
<comment type="caution">
    <text evidence="7">The sequence shown here is derived from an EMBL/GenBank/DDBJ whole genome shotgun (WGS) entry which is preliminary data.</text>
</comment>
<dbReference type="PROSITE" id="PS50966">
    <property type="entry name" value="ZF_SWIM"/>
    <property type="match status" value="1"/>
</dbReference>
<dbReference type="CDD" id="cd18012">
    <property type="entry name" value="DEXQc_arch_SWI2_SNF2"/>
    <property type="match status" value="1"/>
</dbReference>
<dbReference type="PANTHER" id="PTHR10799">
    <property type="entry name" value="SNF2/RAD54 HELICASE FAMILY"/>
    <property type="match status" value="1"/>
</dbReference>
<reference evidence="7 8" key="1">
    <citation type="submission" date="2016-12" db="EMBL/GenBank/DDBJ databases">
        <authorList>
            <person name="Song W.-J."/>
            <person name="Kurnit D.M."/>
        </authorList>
    </citation>
    <scope>NUCLEOTIDE SEQUENCE [LARGE SCALE GENOMIC DNA]</scope>
    <source>
        <strain evidence="7 8">CGB1038-1_S1</strain>
    </source>
</reference>
<keyword evidence="7" id="KW-0347">Helicase</keyword>
<dbReference type="Gene3D" id="3.40.50.300">
    <property type="entry name" value="P-loop containing nucleotide triphosphate hydrolases"/>
    <property type="match status" value="1"/>
</dbReference>
<protein>
    <submittedName>
        <fullName evidence="7">Snf2 family helicase</fullName>
    </submittedName>
</protein>
<keyword evidence="2" id="KW-0479">Metal-binding</keyword>
<feature type="domain" description="SWIM-type" evidence="4">
    <location>
        <begin position="44"/>
        <end position="80"/>
    </location>
</feature>
<dbReference type="Pfam" id="PF08455">
    <property type="entry name" value="SNF2_assoc"/>
    <property type="match status" value="1"/>
</dbReference>
<sequence length="1064" mass="123233">MKWSIPEKVIARGRQYLQEDRVLSVVPDQEDNVWHAEVLGNELYLVDLDGTAKEIDYCQCPYWEEHHYCKHTVAVELYLRSKQLSRIMQKDQKMIEPTKKTSEGELLTKGFARLKGKTSTKSLQPLVIDYHVEQIETNQYHPELSILAVYLRVGFLETPKKTYIVKNIYEFLQAYTEEENYTVNKQYQFRLEHRVFQQEDQQLMELFAGIAQTQTLLGANGVLVKGKLDKRYLLLPIDQSKSLLERMNQSTRLKLQINDQTYHGIQFSDDTKPLSFQVKKRETQYQLTAVSDFDLFLSHYQWGIRQGTIYHLTKQQQTIYLTWKQLMKRFEEPEVAFHKKELSSLFKEILPLLDQIGTVAIDDEVTAEVADIPVEFVFVFKKMKGQIQARIDFVYGDVVFSTDERHETLAEQTTEILRDTAQEQRVLDLFRMYRYRKNKTGYERPLPEGEALYQFFRTELAVFRQFGEVRIGKKLRELYLDAQKHQPQIEVEETGSWLDIRFDVTGINEHEIDNVLQSLLRNDSFYTLESGQVLSFDSEEFQQTSKILQQFRDTIRSDDGVIQVPKNQGLMIKEQFTGSNASFGDSFQQMTQDLIDPTNYKATLPKNLQAELRDYQKQGFQWLKMLGHYQFGGILADEMGLGKTLQTIAFLLSEKEEKGALDALIVAPASLIYNWQAEVKKFAPSLSVQVINGNKKERETLLAEKVDIRVTSYASLRQDLSEYQSSTINYLVLDEAQMVKNSSTKTAQALRELHIPQRFALSGTPIENSLEELWSLFATIMPGFFPNRTRFRELTTDEIAQMIRPFVLRRDKQTVLKDLPEKTEMNLYSALTEEQKTVYLAYLRQMREEVSAMDSESFKKNRIGILAGLTRLRQICCDPRLFVEDYQGGSGKLEQVKDLLLAAKENNRRVLLFSQFTGMLTILQEELAELGLSTFYLRGSTKAQDRLTMVDAFNAGEKDVFLISLKAGGTGLNLTGADTVILYDLWWNPAIEEQAAGRAHRIGQKNVVEVWRMIAEGTIEERMDSLQQEKRELFQKVIQGNEEQLTKLTEDDIRLILSIGENDE</sequence>
<evidence type="ECO:0000313" key="8">
    <source>
        <dbReference type="Proteomes" id="UP000189299"/>
    </source>
</evidence>
<dbReference type="InterPro" id="IPR000330">
    <property type="entry name" value="SNF2_N"/>
</dbReference>
<name>A0A1V2UHJ0_ENTMU</name>
<organism evidence="7 8">
    <name type="scientific">Enterococcus mundtii</name>
    <dbReference type="NCBI Taxonomy" id="53346"/>
    <lineage>
        <taxon>Bacteria</taxon>
        <taxon>Bacillati</taxon>
        <taxon>Bacillota</taxon>
        <taxon>Bacilli</taxon>
        <taxon>Lactobacillales</taxon>
        <taxon>Enterococcaceae</taxon>
        <taxon>Enterococcus</taxon>
    </lineage>
</organism>
<dbReference type="RefSeq" id="WP_062806125.1">
    <property type="nucleotide sequence ID" value="NZ_CABMMO010000009.1"/>
</dbReference>
<keyword evidence="2" id="KW-0862">Zinc</keyword>
<dbReference type="GO" id="GO:0008270">
    <property type="term" value="F:zinc ion binding"/>
    <property type="evidence" value="ECO:0007669"/>
    <property type="project" value="UniProtKB-KW"/>
</dbReference>